<feature type="region of interest" description="Disordered" evidence="10">
    <location>
        <begin position="27"/>
        <end position="47"/>
    </location>
</feature>
<evidence type="ECO:0000256" key="8">
    <source>
        <dbReference type="ARBA" id="ARBA00023242"/>
    </source>
</evidence>
<feature type="compositionally biased region" description="Pro residues" evidence="10">
    <location>
        <begin position="383"/>
        <end position="397"/>
    </location>
</feature>
<protein>
    <submittedName>
        <fullName evidence="11">Uncharacterized protein</fullName>
    </submittedName>
</protein>
<comment type="caution">
    <text evidence="11">The sequence shown here is derived from an EMBL/GenBank/DDBJ whole genome shotgun (WGS) entry which is preliminary data.</text>
</comment>
<feature type="compositionally biased region" description="Basic and acidic residues" evidence="10">
    <location>
        <begin position="27"/>
        <end position="39"/>
    </location>
</feature>
<evidence type="ECO:0000256" key="6">
    <source>
        <dbReference type="ARBA" id="ARBA00023015"/>
    </source>
</evidence>
<dbReference type="PANTHER" id="PTHR45888">
    <property type="entry name" value="HL01030P-RELATED"/>
    <property type="match status" value="1"/>
</dbReference>
<keyword evidence="5" id="KW-0862">Zinc</keyword>
<keyword evidence="8" id="KW-0539">Nucleus</keyword>
<gene>
    <name evidence="11" type="ORF">TPAB3V08_LOCUS100</name>
</gene>
<evidence type="ECO:0000256" key="1">
    <source>
        <dbReference type="ARBA" id="ARBA00004123"/>
    </source>
</evidence>
<evidence type="ECO:0000313" key="12">
    <source>
        <dbReference type="Proteomes" id="UP001153148"/>
    </source>
</evidence>
<feature type="compositionally biased region" description="Low complexity" evidence="10">
    <location>
        <begin position="398"/>
        <end position="411"/>
    </location>
</feature>
<evidence type="ECO:0000313" key="11">
    <source>
        <dbReference type="EMBL" id="CAG2053009.1"/>
    </source>
</evidence>
<keyword evidence="3" id="KW-0677">Repeat</keyword>
<dbReference type="EMBL" id="CAJPIN010000080">
    <property type="protein sequence ID" value="CAG2053009.1"/>
    <property type="molecule type" value="Genomic_DNA"/>
</dbReference>
<keyword evidence="12" id="KW-1185">Reference proteome</keyword>
<proteinExistence type="predicted"/>
<evidence type="ECO:0000256" key="4">
    <source>
        <dbReference type="ARBA" id="ARBA00022771"/>
    </source>
</evidence>
<dbReference type="PANTHER" id="PTHR45888:SF6">
    <property type="entry name" value="HL01030P-RELATED"/>
    <property type="match status" value="1"/>
</dbReference>
<keyword evidence="7" id="KW-0804">Transcription</keyword>
<evidence type="ECO:0000256" key="7">
    <source>
        <dbReference type="ARBA" id="ARBA00023163"/>
    </source>
</evidence>
<organism evidence="11 12">
    <name type="scientific">Timema podura</name>
    <name type="common">Walking stick</name>
    <dbReference type="NCBI Taxonomy" id="61482"/>
    <lineage>
        <taxon>Eukaryota</taxon>
        <taxon>Metazoa</taxon>
        <taxon>Ecdysozoa</taxon>
        <taxon>Arthropoda</taxon>
        <taxon>Hexapoda</taxon>
        <taxon>Insecta</taxon>
        <taxon>Pterygota</taxon>
        <taxon>Neoptera</taxon>
        <taxon>Polyneoptera</taxon>
        <taxon>Phasmatodea</taxon>
        <taxon>Timematodea</taxon>
        <taxon>Timematoidea</taxon>
        <taxon>Timematidae</taxon>
        <taxon>Timema</taxon>
    </lineage>
</organism>
<keyword evidence="2" id="KW-0479">Metal-binding</keyword>
<name>A0ABN7NEJ6_TIMPD</name>
<accession>A0ABN7NEJ6</accession>
<evidence type="ECO:0000256" key="5">
    <source>
        <dbReference type="ARBA" id="ARBA00022833"/>
    </source>
</evidence>
<evidence type="ECO:0000256" key="10">
    <source>
        <dbReference type="SAM" id="MobiDB-lite"/>
    </source>
</evidence>
<evidence type="ECO:0000256" key="2">
    <source>
        <dbReference type="ARBA" id="ARBA00022723"/>
    </source>
</evidence>
<keyword evidence="9" id="KW-0175">Coiled coil</keyword>
<evidence type="ECO:0000256" key="3">
    <source>
        <dbReference type="ARBA" id="ARBA00022737"/>
    </source>
</evidence>
<keyword evidence="6" id="KW-0805">Transcription regulation</keyword>
<dbReference type="Proteomes" id="UP001153148">
    <property type="component" value="Unassembled WGS sequence"/>
</dbReference>
<feature type="compositionally biased region" description="Polar residues" evidence="10">
    <location>
        <begin position="343"/>
        <end position="353"/>
    </location>
</feature>
<feature type="region of interest" description="Disordered" evidence="10">
    <location>
        <begin position="341"/>
        <end position="432"/>
    </location>
</feature>
<reference evidence="11" key="1">
    <citation type="submission" date="2021-03" db="EMBL/GenBank/DDBJ databases">
        <authorList>
            <person name="Tran Van P."/>
        </authorList>
    </citation>
    <scope>NUCLEOTIDE SEQUENCE</scope>
</reference>
<comment type="subcellular location">
    <subcellularLocation>
        <location evidence="1">Nucleus</location>
    </subcellularLocation>
</comment>
<feature type="coiled-coil region" evidence="9">
    <location>
        <begin position="259"/>
        <end position="325"/>
    </location>
</feature>
<evidence type="ECO:0000256" key="9">
    <source>
        <dbReference type="SAM" id="Coils"/>
    </source>
</evidence>
<sequence>MCRACVNGPQSTVQEQPLLLEELLEQEKREQEKQQHHQGPDNAPTAAPLLSDVDFERLRADILSTSTPTGGSPGLGSPHLASPPQGIPVFYINNFYSSITKVKEIFIEPRLGIALVINTHNQWRYQERENALVVNINTSVKMIIVFCPEAQGLLPSPNTVPVGSPLRPPFPPRPAVQPQPKVMEWQQPGVVMENKMGPTGVVARHPSTTRPPPQVNTVAQIPLFNAPVLPAPQLPPENIETEQDRQIQLQYEQWLNNQNQIVTQQLKYYETEINKLRKARKSLNSKQRQLRKAGNELAEPDALELQRISSEQAVLQKQLEASRKQSKQHGLLMQEYHNKQIKQRQMSQGSSPGSVGLRPGQGQPSHSPLGLTGSSPGHHPSTPQSPMPSPSPSPLHSPGPLLSHSPGLASLIQHSPGGMSPHSLQPSPRMGTPHSQIRIWIKYLEENLRFVSKKYGIESIPLLSGTAM</sequence>
<keyword evidence="4" id="KW-0863">Zinc-finger</keyword>